<feature type="transmembrane region" description="Helical" evidence="1">
    <location>
        <begin position="6"/>
        <end position="26"/>
    </location>
</feature>
<sequence length="246" mass="27425">MYFILSKVLLVIIQPFTWMAVLLVWATLTKNNKKKQRLLIATCAWVYLFANGLVINLFARAWDYPPNKHPDKGYSAGILLGGFISEDEDGNGVFNGASDRYIQATRLLANGTVKNLLFTGGNGSLNPSKFREGAFVKGELLKMGFADSTLLIDSLARNTFENAANSKKLLKQSGLKPPYLLVTSAFHMRRAMLIYKREGINVTPYPSHYIAGRHISIANLVPAIENFGTWNTYTKEIVGYIVTLIK</sequence>
<dbReference type="PANTHER" id="PTHR30336:SF4">
    <property type="entry name" value="ENVELOPE BIOGENESIS FACTOR ELYC"/>
    <property type="match status" value="1"/>
</dbReference>
<reference evidence="3 4" key="1">
    <citation type="submission" date="2019-07" db="EMBL/GenBank/DDBJ databases">
        <authorList>
            <person name="Kim J."/>
        </authorList>
    </citation>
    <scope>NUCLEOTIDE SEQUENCE [LARGE SCALE GENOMIC DNA]</scope>
    <source>
        <strain evidence="4">dk17</strain>
    </source>
</reference>
<evidence type="ECO:0000313" key="3">
    <source>
        <dbReference type="EMBL" id="TWR29776.1"/>
    </source>
</evidence>
<keyword evidence="4" id="KW-1185">Reference proteome</keyword>
<accession>A0A563UEP4</accession>
<dbReference type="Gene3D" id="3.40.50.620">
    <property type="entry name" value="HUPs"/>
    <property type="match status" value="1"/>
</dbReference>
<dbReference type="EMBL" id="VOEJ01000003">
    <property type="protein sequence ID" value="TWR29776.1"/>
    <property type="molecule type" value="Genomic_DNA"/>
</dbReference>
<dbReference type="CDD" id="cd06259">
    <property type="entry name" value="YdcF-like"/>
    <property type="match status" value="1"/>
</dbReference>
<proteinExistence type="predicted"/>
<dbReference type="GO" id="GO:0000270">
    <property type="term" value="P:peptidoglycan metabolic process"/>
    <property type="evidence" value="ECO:0007669"/>
    <property type="project" value="TreeGrafter"/>
</dbReference>
<protein>
    <submittedName>
        <fullName evidence="3">YdcF family protein</fullName>
    </submittedName>
</protein>
<gene>
    <name evidence="3" type="ORF">FPZ43_07935</name>
</gene>
<organism evidence="3 4">
    <name type="scientific">Mucilaginibacter pallidiroseus</name>
    <dbReference type="NCBI Taxonomy" id="2599295"/>
    <lineage>
        <taxon>Bacteria</taxon>
        <taxon>Pseudomonadati</taxon>
        <taxon>Bacteroidota</taxon>
        <taxon>Sphingobacteriia</taxon>
        <taxon>Sphingobacteriales</taxon>
        <taxon>Sphingobacteriaceae</taxon>
        <taxon>Mucilaginibacter</taxon>
    </lineage>
</organism>
<dbReference type="GO" id="GO:0005886">
    <property type="term" value="C:plasma membrane"/>
    <property type="evidence" value="ECO:0007669"/>
    <property type="project" value="TreeGrafter"/>
</dbReference>
<dbReference type="GO" id="GO:0043164">
    <property type="term" value="P:Gram-negative-bacterium-type cell wall biogenesis"/>
    <property type="evidence" value="ECO:0007669"/>
    <property type="project" value="TreeGrafter"/>
</dbReference>
<dbReference type="OrthoDB" id="9782395at2"/>
<dbReference type="Pfam" id="PF02698">
    <property type="entry name" value="DUF218"/>
    <property type="match status" value="1"/>
</dbReference>
<dbReference type="InterPro" id="IPR051599">
    <property type="entry name" value="Cell_Envelope_Assoc"/>
</dbReference>
<feature type="domain" description="DUF218" evidence="2">
    <location>
        <begin position="78"/>
        <end position="239"/>
    </location>
</feature>
<comment type="caution">
    <text evidence="3">The sequence shown here is derived from an EMBL/GenBank/DDBJ whole genome shotgun (WGS) entry which is preliminary data.</text>
</comment>
<name>A0A563UEP4_9SPHI</name>
<dbReference type="RefSeq" id="WP_146381332.1">
    <property type="nucleotide sequence ID" value="NZ_VOEJ01000003.1"/>
</dbReference>
<dbReference type="Proteomes" id="UP000320042">
    <property type="component" value="Unassembled WGS sequence"/>
</dbReference>
<dbReference type="AlphaFoldDB" id="A0A563UEP4"/>
<evidence type="ECO:0000313" key="4">
    <source>
        <dbReference type="Proteomes" id="UP000320042"/>
    </source>
</evidence>
<evidence type="ECO:0000256" key="1">
    <source>
        <dbReference type="SAM" id="Phobius"/>
    </source>
</evidence>
<keyword evidence="1" id="KW-0472">Membrane</keyword>
<keyword evidence="1" id="KW-1133">Transmembrane helix</keyword>
<dbReference type="InterPro" id="IPR003848">
    <property type="entry name" value="DUF218"/>
</dbReference>
<feature type="transmembrane region" description="Helical" evidence="1">
    <location>
        <begin position="38"/>
        <end position="59"/>
    </location>
</feature>
<dbReference type="PANTHER" id="PTHR30336">
    <property type="entry name" value="INNER MEMBRANE PROTEIN, PROBABLE PERMEASE"/>
    <property type="match status" value="1"/>
</dbReference>
<keyword evidence="1" id="KW-0812">Transmembrane</keyword>
<evidence type="ECO:0000259" key="2">
    <source>
        <dbReference type="Pfam" id="PF02698"/>
    </source>
</evidence>
<dbReference type="InterPro" id="IPR014729">
    <property type="entry name" value="Rossmann-like_a/b/a_fold"/>
</dbReference>